<keyword evidence="3" id="KW-0238">DNA-binding</keyword>
<dbReference type="PANTHER" id="PTHR30408">
    <property type="entry name" value="TYPE-1 RESTRICTION ENZYME ECOKI SPECIFICITY PROTEIN"/>
    <property type="match status" value="1"/>
</dbReference>
<dbReference type="Proteomes" id="UP001431010">
    <property type="component" value="Chromosome"/>
</dbReference>
<dbReference type="EC" id="3.1.21.-" evidence="6"/>
<evidence type="ECO:0000313" key="6">
    <source>
        <dbReference type="EMBL" id="UFZ06298.1"/>
    </source>
</evidence>
<evidence type="ECO:0000313" key="7">
    <source>
        <dbReference type="Proteomes" id="UP001431010"/>
    </source>
</evidence>
<feature type="coiled-coil region" evidence="4">
    <location>
        <begin position="376"/>
        <end position="403"/>
    </location>
</feature>
<organism evidence="6 7">
    <name type="scientific">Bradyrhizobium ontarionense</name>
    <dbReference type="NCBI Taxonomy" id="2898149"/>
    <lineage>
        <taxon>Bacteria</taxon>
        <taxon>Pseudomonadati</taxon>
        <taxon>Pseudomonadota</taxon>
        <taxon>Alphaproteobacteria</taxon>
        <taxon>Hyphomicrobiales</taxon>
        <taxon>Nitrobacteraceae</taxon>
        <taxon>Bradyrhizobium</taxon>
    </lineage>
</organism>
<evidence type="ECO:0000256" key="4">
    <source>
        <dbReference type="SAM" id="Coils"/>
    </source>
</evidence>
<keyword evidence="7" id="KW-1185">Reference proteome</keyword>
<dbReference type="InterPro" id="IPR044946">
    <property type="entry name" value="Restrct_endonuc_typeI_TRD_sf"/>
</dbReference>
<dbReference type="Gene3D" id="3.90.220.20">
    <property type="entry name" value="DNA methylase specificity domains"/>
    <property type="match status" value="2"/>
</dbReference>
<dbReference type="CDD" id="cd16961">
    <property type="entry name" value="RMtype1_S_TRD-CR_like"/>
    <property type="match status" value="1"/>
</dbReference>
<evidence type="ECO:0000256" key="3">
    <source>
        <dbReference type="ARBA" id="ARBA00023125"/>
    </source>
</evidence>
<dbReference type="SUPFAM" id="SSF116734">
    <property type="entry name" value="DNA methylase specificity domain"/>
    <property type="match status" value="2"/>
</dbReference>
<sequence length="419" mass="46776">MKAGFKQSEVGIIPEDWEVCPVGRKGEVVTGKALAVNGPGRQRPYLRTKNVFDGRIAIDDVLTMPMTDEQFSHFRVRNGDVLLNEGQSLELVGRCAMYQEEYPEPCAIQNQLIRFRARAGVSGTFASYLFRHCQQTGVFARIALQTTSIAHLGGSRFERLLLAWPKSEAEQRSIAEALSDVDALLGALDRLIAKKRDLKQAAMQQLLTGQKRLAGFRGEWEMKRLGDVVEADPENLGGETKPDYAFRYISLEDVDRGTLRGFTDQVFATAPSRARRKLRPGDVLVSTVRPNLKSHLSFQRDEPNWVCSTGFCVLRCRDGVTNAGYVFQHLFAFGVNQQIEALLTGSNYPAVNSRDVRALEIPYPAFLEQTAIAQVLSEMDAELTALEQRRDKTRALKQGMMQELLTGRTRLVAPEAAHA</sequence>
<dbReference type="Gene3D" id="1.10.287.1120">
    <property type="entry name" value="Bipartite methylase S protein"/>
    <property type="match status" value="1"/>
</dbReference>
<evidence type="ECO:0000259" key="5">
    <source>
        <dbReference type="Pfam" id="PF01420"/>
    </source>
</evidence>
<protein>
    <submittedName>
        <fullName evidence="6">Restriction endonuclease subunit S</fullName>
        <ecNumber evidence="6">3.1.21.-</ecNumber>
    </submittedName>
</protein>
<comment type="similarity">
    <text evidence="1">Belongs to the type-I restriction system S methylase family.</text>
</comment>
<keyword evidence="6" id="KW-0540">Nuclease</keyword>
<dbReference type="Pfam" id="PF01420">
    <property type="entry name" value="Methylase_S"/>
    <property type="match status" value="1"/>
</dbReference>
<gene>
    <name evidence="6" type="ORF">LQG66_08355</name>
</gene>
<dbReference type="InterPro" id="IPR052021">
    <property type="entry name" value="Type-I_RS_S_subunit"/>
</dbReference>
<dbReference type="CDD" id="cd17253">
    <property type="entry name" value="RMtype1_S_Eco933I-TRD2-CR2_like"/>
    <property type="match status" value="1"/>
</dbReference>
<feature type="domain" description="Type I restriction modification DNA specificity" evidence="5">
    <location>
        <begin position="219"/>
        <end position="390"/>
    </location>
</feature>
<proteinExistence type="inferred from homology"/>
<keyword evidence="6" id="KW-0378">Hydrolase</keyword>
<name>A0ABY3RG67_9BRAD</name>
<dbReference type="InterPro" id="IPR000055">
    <property type="entry name" value="Restrct_endonuc_typeI_TRD"/>
</dbReference>
<keyword evidence="6" id="KW-0255">Endonuclease</keyword>
<keyword evidence="4" id="KW-0175">Coiled coil</keyword>
<dbReference type="EMBL" id="CP088156">
    <property type="protein sequence ID" value="UFZ06298.1"/>
    <property type="molecule type" value="Genomic_DNA"/>
</dbReference>
<accession>A0ABY3RG67</accession>
<dbReference type="PANTHER" id="PTHR30408:SF12">
    <property type="entry name" value="TYPE I RESTRICTION ENZYME MJAVIII SPECIFICITY SUBUNIT"/>
    <property type="match status" value="1"/>
</dbReference>
<dbReference type="GO" id="GO:0004519">
    <property type="term" value="F:endonuclease activity"/>
    <property type="evidence" value="ECO:0007669"/>
    <property type="project" value="UniProtKB-KW"/>
</dbReference>
<dbReference type="GO" id="GO:0016787">
    <property type="term" value="F:hydrolase activity"/>
    <property type="evidence" value="ECO:0007669"/>
    <property type="project" value="UniProtKB-KW"/>
</dbReference>
<evidence type="ECO:0000256" key="1">
    <source>
        <dbReference type="ARBA" id="ARBA00010923"/>
    </source>
</evidence>
<keyword evidence="2" id="KW-0680">Restriction system</keyword>
<evidence type="ECO:0000256" key="2">
    <source>
        <dbReference type="ARBA" id="ARBA00022747"/>
    </source>
</evidence>
<reference evidence="6" key="1">
    <citation type="journal article" date="2024" name="Antonie Van Leeuwenhoek">
        <title>Bradyrhizobium ontarionense sp. nov., a novel bacterial symbiont isolated from Aeschynomene indica (Indian jointvetch), harbours photosynthesis, nitrogen fixation and nitrous oxide (N2O) reductase genes.</title>
        <authorList>
            <person name="Bromfield E.S.P."/>
            <person name="Cloutier S."/>
        </authorList>
    </citation>
    <scope>NUCLEOTIDE SEQUENCE</scope>
    <source>
        <strain evidence="6">A19</strain>
    </source>
</reference>
<dbReference type="RefSeq" id="WP_231325300.1">
    <property type="nucleotide sequence ID" value="NZ_CP088156.1"/>
</dbReference>